<sequence>MNPILKKLNLKEGSTVFVQNFPADLSALRADLQALAVVTETLDQPVEAALVFATTQQQINETAPALATQAPGDATVWFAYPKGSSKKYRCDFNRDTGWAVLGELGFEPVRMVAIDADWTALRFRRVSYVKQLSRSRALSAEGQQRLADSGQ</sequence>
<reference evidence="1 2" key="1">
    <citation type="submission" date="2018-12" db="EMBL/GenBank/DDBJ databases">
        <authorList>
            <person name="Feng G."/>
            <person name="Zhu H."/>
        </authorList>
    </citation>
    <scope>NUCLEOTIDE SEQUENCE [LARGE SCALE GENOMIC DNA]</scope>
    <source>
        <strain evidence="1 2">KCTC 12533</strain>
    </source>
</reference>
<dbReference type="Proteomes" id="UP000273500">
    <property type="component" value="Unassembled WGS sequence"/>
</dbReference>
<dbReference type="EMBL" id="RWIT01000014">
    <property type="protein sequence ID" value="RSK45319.1"/>
    <property type="molecule type" value="Genomic_DNA"/>
</dbReference>
<dbReference type="AlphaFoldDB" id="A0A3R9P6K1"/>
<evidence type="ECO:0000313" key="2">
    <source>
        <dbReference type="Proteomes" id="UP000273500"/>
    </source>
</evidence>
<dbReference type="RefSeq" id="WP_125423451.1">
    <property type="nucleotide sequence ID" value="NZ_RWIT01000014.1"/>
</dbReference>
<dbReference type="OrthoDB" id="9800461at2"/>
<gene>
    <name evidence="1" type="ORF">EI291_18340</name>
</gene>
<name>A0A3R9P6K1_9BACT</name>
<comment type="caution">
    <text evidence="1">The sequence shown here is derived from an EMBL/GenBank/DDBJ whole genome shotgun (WGS) entry which is preliminary data.</text>
</comment>
<proteinExistence type="predicted"/>
<organism evidence="1 2">
    <name type="scientific">Hymenobacter rigui</name>
    <dbReference type="NCBI Taxonomy" id="334424"/>
    <lineage>
        <taxon>Bacteria</taxon>
        <taxon>Pseudomonadati</taxon>
        <taxon>Bacteroidota</taxon>
        <taxon>Cytophagia</taxon>
        <taxon>Cytophagales</taxon>
        <taxon>Hymenobacteraceae</taxon>
        <taxon>Hymenobacter</taxon>
    </lineage>
</organism>
<protein>
    <recommendedName>
        <fullName evidence="3">DUF3052 family protein</fullName>
    </recommendedName>
</protein>
<evidence type="ECO:0000313" key="1">
    <source>
        <dbReference type="EMBL" id="RSK45319.1"/>
    </source>
</evidence>
<accession>A0A3R9P6K1</accession>
<keyword evidence="2" id="KW-1185">Reference proteome</keyword>
<evidence type="ECO:0008006" key="3">
    <source>
        <dbReference type="Google" id="ProtNLM"/>
    </source>
</evidence>